<evidence type="ECO:0000256" key="1">
    <source>
        <dbReference type="ARBA" id="ARBA00002154"/>
    </source>
</evidence>
<organism evidence="13 14">
    <name type="scientific">Collichthys lucidus</name>
    <name type="common">Big head croaker</name>
    <name type="synonym">Sciaena lucida</name>
    <dbReference type="NCBI Taxonomy" id="240159"/>
    <lineage>
        <taxon>Eukaryota</taxon>
        <taxon>Metazoa</taxon>
        <taxon>Chordata</taxon>
        <taxon>Craniata</taxon>
        <taxon>Vertebrata</taxon>
        <taxon>Euteleostomi</taxon>
        <taxon>Actinopterygii</taxon>
        <taxon>Neopterygii</taxon>
        <taxon>Teleostei</taxon>
        <taxon>Neoteleostei</taxon>
        <taxon>Acanthomorphata</taxon>
        <taxon>Eupercaria</taxon>
        <taxon>Sciaenidae</taxon>
        <taxon>Collichthys</taxon>
    </lineage>
</organism>
<gene>
    <name evidence="13" type="ORF">D9C73_012335</name>
</gene>
<dbReference type="Pfam" id="PF06842">
    <property type="entry name" value="DUF1242"/>
    <property type="match status" value="1"/>
</dbReference>
<evidence type="ECO:0000256" key="10">
    <source>
        <dbReference type="ARBA" id="ARBA00043002"/>
    </source>
</evidence>
<dbReference type="InterPro" id="IPR051523">
    <property type="entry name" value="KISH_domain"/>
</dbReference>
<keyword evidence="5" id="KW-0732">Signal</keyword>
<reference evidence="13 14" key="1">
    <citation type="submission" date="2019-01" db="EMBL/GenBank/DDBJ databases">
        <title>Genome Assembly of Collichthys lucidus.</title>
        <authorList>
            <person name="Cai M."/>
            <person name="Xiao S."/>
        </authorList>
    </citation>
    <scope>NUCLEOTIDE SEQUENCE [LARGE SCALE GENOMIC DNA]</scope>
    <source>
        <strain evidence="13">JT15FE1705JMU</strain>
        <tissue evidence="13">Muscle</tissue>
    </source>
</reference>
<dbReference type="GO" id="GO:0000139">
    <property type="term" value="C:Golgi membrane"/>
    <property type="evidence" value="ECO:0007669"/>
    <property type="project" value="UniProtKB-SubCell"/>
</dbReference>
<feature type="region of interest" description="Disordered" evidence="11">
    <location>
        <begin position="187"/>
        <end position="208"/>
    </location>
</feature>
<feature type="transmembrane region" description="Helical" evidence="12">
    <location>
        <begin position="96"/>
        <end position="121"/>
    </location>
</feature>
<keyword evidence="4 12" id="KW-0812">Transmembrane</keyword>
<dbReference type="AlphaFoldDB" id="A0A4U5UVJ6"/>
<keyword evidence="7" id="KW-0333">Golgi apparatus</keyword>
<dbReference type="Proteomes" id="UP000298787">
    <property type="component" value="Chromosome 11"/>
</dbReference>
<evidence type="ECO:0000256" key="2">
    <source>
        <dbReference type="ARBA" id="ARBA00004614"/>
    </source>
</evidence>
<evidence type="ECO:0000256" key="4">
    <source>
        <dbReference type="ARBA" id="ARBA00022692"/>
    </source>
</evidence>
<protein>
    <recommendedName>
        <fullName evidence="9">Protein kish-A</fullName>
    </recommendedName>
    <alternativeName>
        <fullName evidence="10">Transmembrane protein 167A</fullName>
    </alternativeName>
</protein>
<evidence type="ECO:0000256" key="9">
    <source>
        <dbReference type="ARBA" id="ARBA00040166"/>
    </source>
</evidence>
<name>A0A4U5UVJ6_COLLU</name>
<keyword evidence="8 12" id="KW-0472">Membrane</keyword>
<proteinExistence type="inferred from homology"/>
<evidence type="ECO:0000256" key="6">
    <source>
        <dbReference type="ARBA" id="ARBA00022989"/>
    </source>
</evidence>
<evidence type="ECO:0000313" key="14">
    <source>
        <dbReference type="Proteomes" id="UP000298787"/>
    </source>
</evidence>
<dbReference type="InterPro" id="IPR009653">
    <property type="entry name" value="Ksh1"/>
</dbReference>
<comment type="function">
    <text evidence="1">Involved in the early part of the secretory pathway.</text>
</comment>
<evidence type="ECO:0000256" key="8">
    <source>
        <dbReference type="ARBA" id="ARBA00023136"/>
    </source>
</evidence>
<evidence type="ECO:0000256" key="3">
    <source>
        <dbReference type="ARBA" id="ARBA00008961"/>
    </source>
</evidence>
<evidence type="ECO:0000256" key="11">
    <source>
        <dbReference type="SAM" id="MobiDB-lite"/>
    </source>
</evidence>
<evidence type="ECO:0000313" key="13">
    <source>
        <dbReference type="EMBL" id="TKS78838.1"/>
    </source>
</evidence>
<keyword evidence="6 12" id="KW-1133">Transmembrane helix</keyword>
<dbReference type="PANTHER" id="PTHR13229">
    <property type="entry name" value="PROTEIN KISH-A"/>
    <property type="match status" value="1"/>
</dbReference>
<evidence type="ECO:0000256" key="5">
    <source>
        <dbReference type="ARBA" id="ARBA00022729"/>
    </source>
</evidence>
<keyword evidence="14" id="KW-1185">Reference proteome</keyword>
<feature type="compositionally biased region" description="Basic and acidic residues" evidence="11">
    <location>
        <begin position="187"/>
        <end position="199"/>
    </location>
</feature>
<comment type="subcellular location">
    <subcellularLocation>
        <location evidence="2">Golgi apparatus membrane</location>
        <topology evidence="2">Single-pass type I membrane protein</topology>
    </subcellularLocation>
</comment>
<evidence type="ECO:0000256" key="7">
    <source>
        <dbReference type="ARBA" id="ARBA00023034"/>
    </source>
</evidence>
<comment type="similarity">
    <text evidence="3">Belongs to the KISH family.</text>
</comment>
<evidence type="ECO:0000256" key="12">
    <source>
        <dbReference type="SAM" id="Phobius"/>
    </source>
</evidence>
<sequence length="313" mass="34454">MTLCTAAYQKTARHNCVQEVLGPLYDVGYDNLLTVDSSCTITGHFHISSIHVGISYSCESLSHAQSLITRMNSWYNNIPPSKKKNIRITENVVQEVLLSAIFNFQSLLTVILLLICTCAYIRAMAPSLLDKNKTGVHCCQLIVPHNMTLLDVRLVFSSRYAASELKAGFTFILRRLSKSCAEVLDRTQETGERPERFGECPDPDTPPHSPLLGNVDAMLVCIRFGNAYSEIKHQVKPAEMGIRLIDSGECQRALEQQAAICQPSELATPPAAVAKRPTKQDMHAASDVCGHTALQSPEKPGAETMRIKLIDAA</sequence>
<accession>A0A4U5UVJ6</accession>
<dbReference type="STRING" id="240159.A0A4U5UVJ6"/>
<dbReference type="EMBL" id="CM014088">
    <property type="protein sequence ID" value="TKS78838.1"/>
    <property type="molecule type" value="Genomic_DNA"/>
</dbReference>